<dbReference type="SUPFAM" id="SSF53756">
    <property type="entry name" value="UDP-Glycosyltransferase/glycogen phosphorylase"/>
    <property type="match status" value="1"/>
</dbReference>
<dbReference type="CDD" id="cd02440">
    <property type="entry name" value="AdoMet_MTases"/>
    <property type="match status" value="1"/>
</dbReference>
<sequence length="1135" mass="132648">MNFTGERFVPSAVDDIELEIEHLQRYLSVADMVRDKVVLDAASGEGYGSFILSEKAAKVTGIDLSKDAVEHAREAYKRFNLTFECASIEKLPFEDSSFDIVVSFETIEHVDEMIQKSFLNEIKRVLKKGGLLIMSTPNKYIYSDRANYKNEFHVKEFYEEEFRGFLRNYFRFIDMYYQNHEVYSVINNGIDEGAKAFYRTKQENSSGKYMIAICSDQELKQTTSINSIYLDGKERFFHAKQRILQLQDEVEERNAHIKNLDEFIESKDRLIRGFQDEVKSKNEELILKYVKIEEFCTWAKSLEEDLRNKNKVIEDKEELIKGLIEDVKSKEVEIDRLQRDFTEKVTSFDEKGKEKDQIINNQLGHIEQLLEQERILNANQKGHIEQLLQQERILDNIYTSEGWKLLLKLYKFRDGIFPKNSKRKLFAKILFNAFKNPKRFASYINKNNIKKFRYYLKTDSTAMLENRIDNYVERNSSNTDSMKELQIIEQTDHYEKLIFKKELNPLVSIVIPVYNQWNFTYSCLRSIIENTLDIPYEIIIADDVSTDETVNIANYVENITVIRDQVNRGFLLNCNNAAKHANGKYILFLNNDTNVQPDWLKHLVDLIERDETIGMVGSKLVYSDGRLQEAGGIIWNDASGWNYGRLDDPEKPEYNYVKEVDYISGACIMIRSGLWRDLGGFDDRYVPAYFEDSDLAFGVRKHGYKVVLQPKSVVVHFEGISHGTDVNSGVKSYQVKNREKFIEKWKDVLEAEHFENAKDVYLARDRSKNKKTILVIDHYVPHFDKDAGSRTTYQYLKMFVDMGLNVKFIGDNFYKHEPYTSDLQQLGVEVLYGNWYASNMRTWLKENGKYINYTYLNRPHISIKYIDLIREYTPSKILYYGHDLHYLRELREYELYRNKESLKASNQWKAIEWELFRKSDVVYYPSQVEIDHIEQELPNVVGRAIPAYIYENEKNDVKPIEKRRDLVFVGGFGHKPNTDAVLWFTNDILPIVKEQIPDIKFYIVGSNPPDVIKELESEDIIITGFVSDDQLEELYNNCKIDVVPLRYGAGVKGKVVEALYHRIPIITTSVGAEGLPNIEDYLVIADNPIEFANQIVKVYTDDSILVRLSQGSKEYVKKYFSPESVLSIIEKDINR</sequence>
<evidence type="ECO:0000259" key="3">
    <source>
        <dbReference type="Pfam" id="PF13847"/>
    </source>
</evidence>
<dbReference type="Pfam" id="PF00535">
    <property type="entry name" value="Glycos_transf_2"/>
    <property type="match status" value="1"/>
</dbReference>
<dbReference type="InterPro" id="IPR029044">
    <property type="entry name" value="Nucleotide-diphossugar_trans"/>
</dbReference>
<dbReference type="SUPFAM" id="SSF53448">
    <property type="entry name" value="Nucleotide-diphospho-sugar transferases"/>
    <property type="match status" value="1"/>
</dbReference>
<dbReference type="CDD" id="cd04186">
    <property type="entry name" value="GT_2_like_c"/>
    <property type="match status" value="1"/>
</dbReference>
<accession>A0ABS4GWX0</accession>
<dbReference type="SUPFAM" id="SSF53335">
    <property type="entry name" value="S-adenosyl-L-methionine-dependent methyltransferases"/>
    <property type="match status" value="1"/>
</dbReference>
<dbReference type="Gene3D" id="3.40.50.2000">
    <property type="entry name" value="Glycogen Phosphorylase B"/>
    <property type="match status" value="1"/>
</dbReference>
<feature type="domain" description="Methyltransferase" evidence="3">
    <location>
        <begin position="35"/>
        <end position="152"/>
    </location>
</feature>
<dbReference type="InterPro" id="IPR001173">
    <property type="entry name" value="Glyco_trans_2-like"/>
</dbReference>
<dbReference type="Gene3D" id="3.40.50.150">
    <property type="entry name" value="Vaccinia Virus protein VP39"/>
    <property type="match status" value="1"/>
</dbReference>
<evidence type="ECO:0000256" key="1">
    <source>
        <dbReference type="SAM" id="Coils"/>
    </source>
</evidence>
<dbReference type="PANTHER" id="PTHR43179:SF7">
    <property type="entry name" value="RHAMNOSYLTRANSFERASE WBBL"/>
    <property type="match status" value="1"/>
</dbReference>
<name>A0ABS4GWX0_9BACL</name>
<dbReference type="PANTHER" id="PTHR43179">
    <property type="entry name" value="RHAMNOSYLTRANSFERASE WBBL"/>
    <property type="match status" value="1"/>
</dbReference>
<proteinExistence type="predicted"/>
<evidence type="ECO:0000313" key="5">
    <source>
        <dbReference type="Proteomes" id="UP001519343"/>
    </source>
</evidence>
<dbReference type="InterPro" id="IPR025714">
    <property type="entry name" value="Methyltranfer_dom"/>
</dbReference>
<keyword evidence="5" id="KW-1185">Reference proteome</keyword>
<comment type="caution">
    <text evidence="4">The sequence shown here is derived from an EMBL/GenBank/DDBJ whole genome shotgun (WGS) entry which is preliminary data.</text>
</comment>
<organism evidence="4 5">
    <name type="scientific">Ammoniphilus resinae</name>
    <dbReference type="NCBI Taxonomy" id="861532"/>
    <lineage>
        <taxon>Bacteria</taxon>
        <taxon>Bacillati</taxon>
        <taxon>Bacillota</taxon>
        <taxon>Bacilli</taxon>
        <taxon>Bacillales</taxon>
        <taxon>Paenibacillaceae</taxon>
        <taxon>Aneurinibacillus group</taxon>
        <taxon>Ammoniphilus</taxon>
    </lineage>
</organism>
<dbReference type="CDD" id="cd03801">
    <property type="entry name" value="GT4_PimA-like"/>
    <property type="match status" value="1"/>
</dbReference>
<dbReference type="Pfam" id="PF13847">
    <property type="entry name" value="Methyltransf_31"/>
    <property type="match status" value="1"/>
</dbReference>
<dbReference type="EMBL" id="JAGGKT010000027">
    <property type="protein sequence ID" value="MBP1934764.1"/>
    <property type="molecule type" value="Genomic_DNA"/>
</dbReference>
<dbReference type="Proteomes" id="UP001519343">
    <property type="component" value="Unassembled WGS sequence"/>
</dbReference>
<evidence type="ECO:0000313" key="4">
    <source>
        <dbReference type="EMBL" id="MBP1934764.1"/>
    </source>
</evidence>
<feature type="domain" description="Glycosyltransferase 2-like" evidence="2">
    <location>
        <begin position="508"/>
        <end position="672"/>
    </location>
</feature>
<gene>
    <name evidence="4" type="ORF">J2Z37_004784</name>
</gene>
<dbReference type="Pfam" id="PF13692">
    <property type="entry name" value="Glyco_trans_1_4"/>
    <property type="match status" value="1"/>
</dbReference>
<dbReference type="InterPro" id="IPR029063">
    <property type="entry name" value="SAM-dependent_MTases_sf"/>
</dbReference>
<keyword evidence="1" id="KW-0175">Coiled coil</keyword>
<feature type="coiled-coil region" evidence="1">
    <location>
        <begin position="299"/>
        <end position="340"/>
    </location>
</feature>
<evidence type="ECO:0000259" key="2">
    <source>
        <dbReference type="Pfam" id="PF00535"/>
    </source>
</evidence>
<protein>
    <submittedName>
        <fullName evidence="4">GT2 family glycosyltransferase/ubiquinone/menaquinone biosynthesis C-methylase UbiE</fullName>
    </submittedName>
</protein>
<dbReference type="RefSeq" id="WP_209812748.1">
    <property type="nucleotide sequence ID" value="NZ_JAGGKT010000027.1"/>
</dbReference>
<reference evidence="4 5" key="1">
    <citation type="submission" date="2021-03" db="EMBL/GenBank/DDBJ databases">
        <title>Genomic Encyclopedia of Type Strains, Phase IV (KMG-IV): sequencing the most valuable type-strain genomes for metagenomic binning, comparative biology and taxonomic classification.</title>
        <authorList>
            <person name="Goeker M."/>
        </authorList>
    </citation>
    <scope>NUCLEOTIDE SEQUENCE [LARGE SCALE GENOMIC DNA]</scope>
    <source>
        <strain evidence="4 5">DSM 24738</strain>
    </source>
</reference>
<dbReference type="Gene3D" id="3.90.550.10">
    <property type="entry name" value="Spore Coat Polysaccharide Biosynthesis Protein SpsA, Chain A"/>
    <property type="match status" value="1"/>
</dbReference>